<dbReference type="RefSeq" id="WP_392395523.1">
    <property type="nucleotide sequence ID" value="NZ_JAURTK010000012.1"/>
</dbReference>
<gene>
    <name evidence="2" type="ORF">J2793_006184</name>
</gene>
<keyword evidence="1" id="KW-0812">Transmembrane</keyword>
<name>A0AB73IL14_9BURK</name>
<organism evidence="2 3">
    <name type="scientific">Paraburkholderia caledonica</name>
    <dbReference type="NCBI Taxonomy" id="134536"/>
    <lineage>
        <taxon>Bacteria</taxon>
        <taxon>Pseudomonadati</taxon>
        <taxon>Pseudomonadota</taxon>
        <taxon>Betaproteobacteria</taxon>
        <taxon>Burkholderiales</taxon>
        <taxon>Burkholderiaceae</taxon>
        <taxon>Paraburkholderia</taxon>
    </lineage>
</organism>
<dbReference type="Proteomes" id="UP001229486">
    <property type="component" value="Unassembled WGS sequence"/>
</dbReference>
<sequence>MSPTLFLIAKLSRVEPDVARRAMSTARAQDEVDAPRPVEFSRGSGAMVYALALFVTRRPVHFWLGLSGLVAFPIYILARIVTNLLEWGVHTYGQ</sequence>
<evidence type="ECO:0000313" key="2">
    <source>
        <dbReference type="EMBL" id="MDP9650710.1"/>
    </source>
</evidence>
<comment type="caution">
    <text evidence="2">The sequence shown here is derived from an EMBL/GenBank/DDBJ whole genome shotgun (WGS) entry which is preliminary data.</text>
</comment>
<proteinExistence type="predicted"/>
<feature type="transmembrane region" description="Helical" evidence="1">
    <location>
        <begin position="60"/>
        <end position="78"/>
    </location>
</feature>
<dbReference type="AlphaFoldDB" id="A0AB73IL14"/>
<keyword evidence="1" id="KW-1133">Transmembrane helix</keyword>
<dbReference type="EMBL" id="JAURTK010000012">
    <property type="protein sequence ID" value="MDP9650710.1"/>
    <property type="molecule type" value="Genomic_DNA"/>
</dbReference>
<accession>A0AB73IL14</accession>
<reference evidence="2" key="1">
    <citation type="submission" date="2023-07" db="EMBL/GenBank/DDBJ databases">
        <title>Sorghum-associated microbial communities from plants grown in Nebraska, USA.</title>
        <authorList>
            <person name="Schachtman D."/>
        </authorList>
    </citation>
    <scope>NUCLEOTIDE SEQUENCE</scope>
    <source>
        <strain evidence="2">DS1061</strain>
    </source>
</reference>
<evidence type="ECO:0000256" key="1">
    <source>
        <dbReference type="SAM" id="Phobius"/>
    </source>
</evidence>
<keyword evidence="1" id="KW-0472">Membrane</keyword>
<evidence type="ECO:0000313" key="3">
    <source>
        <dbReference type="Proteomes" id="UP001229486"/>
    </source>
</evidence>
<protein>
    <submittedName>
        <fullName evidence="2">Uncharacterized protein</fullName>
    </submittedName>
</protein>